<keyword evidence="4" id="KW-1185">Reference proteome</keyword>
<gene>
    <name evidence="2" type="ORF">BOX15_Mlig007163g1</name>
    <name evidence="3" type="ORF">BOX15_Mlig007163g2</name>
</gene>
<dbReference type="Proteomes" id="UP000215902">
    <property type="component" value="Unassembled WGS sequence"/>
</dbReference>
<dbReference type="AlphaFoldDB" id="A0A267GRX8"/>
<proteinExistence type="predicted"/>
<protein>
    <submittedName>
        <fullName evidence="3">Uncharacterized protein</fullName>
    </submittedName>
</protein>
<sequence length="110" mass="11787">MRHQRSMRVTIFLFAIALFAALLPTPLANSSGDETDVLGINTGYAVVDDGRLPPDSVLLEVLRRLRQARLAKRAGSSSEAAAMFGMPLESDLDSLRQPVSSSRGSPGFLG</sequence>
<evidence type="ECO:0000313" key="2">
    <source>
        <dbReference type="EMBL" id="PAA62308.1"/>
    </source>
</evidence>
<dbReference type="EMBL" id="NIVC01000203">
    <property type="protein sequence ID" value="PAA88052.1"/>
    <property type="molecule type" value="Genomic_DNA"/>
</dbReference>
<reference evidence="3 4" key="1">
    <citation type="submission" date="2017-06" db="EMBL/GenBank/DDBJ databases">
        <title>A platform for efficient transgenesis in Macrostomum lignano, a flatworm model organism for stem cell research.</title>
        <authorList>
            <person name="Berezikov E."/>
        </authorList>
    </citation>
    <scope>NUCLEOTIDE SEQUENCE [LARGE SCALE GENOMIC DNA]</scope>
    <source>
        <strain evidence="3">DV1</strain>
        <tissue evidence="3">Whole organism</tissue>
    </source>
</reference>
<evidence type="ECO:0000313" key="4">
    <source>
        <dbReference type="Proteomes" id="UP000215902"/>
    </source>
</evidence>
<feature type="chain" id="PRO_5011916214" evidence="1">
    <location>
        <begin position="29"/>
        <end position="110"/>
    </location>
</feature>
<comment type="caution">
    <text evidence="3">The sequence shown here is derived from an EMBL/GenBank/DDBJ whole genome shotgun (WGS) entry which is preliminary data.</text>
</comment>
<feature type="signal peptide" evidence="1">
    <location>
        <begin position="1"/>
        <end position="28"/>
    </location>
</feature>
<accession>A0A267GRX8</accession>
<evidence type="ECO:0000256" key="1">
    <source>
        <dbReference type="SAM" id="SignalP"/>
    </source>
</evidence>
<evidence type="ECO:0000313" key="3">
    <source>
        <dbReference type="EMBL" id="PAA88052.1"/>
    </source>
</evidence>
<name>A0A267GRX8_9PLAT</name>
<organism evidence="3 4">
    <name type="scientific">Macrostomum lignano</name>
    <dbReference type="NCBI Taxonomy" id="282301"/>
    <lineage>
        <taxon>Eukaryota</taxon>
        <taxon>Metazoa</taxon>
        <taxon>Spiralia</taxon>
        <taxon>Lophotrochozoa</taxon>
        <taxon>Platyhelminthes</taxon>
        <taxon>Rhabditophora</taxon>
        <taxon>Macrostomorpha</taxon>
        <taxon>Macrostomida</taxon>
        <taxon>Macrostomidae</taxon>
        <taxon>Macrostomum</taxon>
    </lineage>
</organism>
<keyword evidence="1" id="KW-0732">Signal</keyword>
<dbReference type="EMBL" id="NIVC01001952">
    <property type="protein sequence ID" value="PAA62308.1"/>
    <property type="molecule type" value="Genomic_DNA"/>
</dbReference>